<dbReference type="HAMAP" id="MF_01469">
    <property type="entry name" value="RNase_M5"/>
    <property type="match status" value="1"/>
</dbReference>
<evidence type="ECO:0000256" key="3">
    <source>
        <dbReference type="ARBA" id="ARBA00022552"/>
    </source>
</evidence>
<dbReference type="SUPFAM" id="SSF110455">
    <property type="entry name" value="Toprim domain"/>
    <property type="match status" value="1"/>
</dbReference>
<keyword evidence="3 11" id="KW-0698">rRNA processing</keyword>
<keyword evidence="2 11" id="KW-0690">Ribosome biogenesis</keyword>
<dbReference type="GO" id="GO:0046872">
    <property type="term" value="F:metal ion binding"/>
    <property type="evidence" value="ECO:0007669"/>
    <property type="project" value="UniProtKB-KW"/>
</dbReference>
<dbReference type="EC" id="3.1.26.8" evidence="11"/>
<comment type="function">
    <text evidence="11">Required for correct processing of both the 5' and 3' ends of 5S rRNA precursor. Cleaves both sides of a double-stranded region yielding mature 5S rRNA in one step.</text>
</comment>
<gene>
    <name evidence="11" type="primary">rnmV</name>
    <name evidence="13" type="ORF">SAMN05443507_10843</name>
</gene>
<keyword evidence="9" id="KW-0460">Magnesium</keyword>
<comment type="catalytic activity">
    <reaction evidence="11">
        <text>Endonucleolytic cleavage of RNA, removing 21 and 42 nucleotides, respectively, from the 5'- and 3'-termini of a 5S-rRNA precursor.</text>
        <dbReference type="EC" id="3.1.26.8"/>
    </reaction>
</comment>
<dbReference type="GO" id="GO:0005737">
    <property type="term" value="C:cytoplasm"/>
    <property type="evidence" value="ECO:0007669"/>
    <property type="project" value="UniProtKB-SubCell"/>
</dbReference>
<dbReference type="EMBL" id="FRAF01000008">
    <property type="protein sequence ID" value="SHK07749.1"/>
    <property type="molecule type" value="Genomic_DNA"/>
</dbReference>
<dbReference type="GO" id="GO:0006364">
    <property type="term" value="P:rRNA processing"/>
    <property type="evidence" value="ECO:0007669"/>
    <property type="project" value="UniProtKB-UniRule"/>
</dbReference>
<evidence type="ECO:0000259" key="12">
    <source>
        <dbReference type="SMART" id="SM00493"/>
    </source>
</evidence>
<dbReference type="STRING" id="1830138.SAMN05443507_10843"/>
<sequence>MADQSLPRIPELIVVEGVHDWQRVREAVEADVWVLGGERFSRATYHALRRAVQVRGVILLTDPDGPGQRIRQRIDRAVPGCLHAHLPKRLAVGGQKLGIEHAQPEDIRQVLLAVRRPRVQDQEATANQPFTIADLQENGLTACPEAMERRQWLGDWLGIGGGNSKSFVYKLNALGVTREEWRIALERLYDHEKETHQA</sequence>
<dbReference type="Pfam" id="PF13331">
    <property type="entry name" value="DUF4093"/>
    <property type="match status" value="1"/>
</dbReference>
<dbReference type="GO" id="GO:0019843">
    <property type="term" value="F:rRNA binding"/>
    <property type="evidence" value="ECO:0007669"/>
    <property type="project" value="UniProtKB-KW"/>
</dbReference>
<evidence type="ECO:0000313" key="14">
    <source>
        <dbReference type="Proteomes" id="UP000184016"/>
    </source>
</evidence>
<dbReference type="OrthoDB" id="9791329at2"/>
<name>A0A1M6PIJ2_9BACL</name>
<evidence type="ECO:0000256" key="7">
    <source>
        <dbReference type="ARBA" id="ARBA00022759"/>
    </source>
</evidence>
<organism evidence="13 14">
    <name type="scientific">Alicyclobacillus tolerans</name>
    <dbReference type="NCBI Taxonomy" id="90970"/>
    <lineage>
        <taxon>Bacteria</taxon>
        <taxon>Bacillati</taxon>
        <taxon>Bacillota</taxon>
        <taxon>Bacilli</taxon>
        <taxon>Bacillales</taxon>
        <taxon>Alicyclobacillaceae</taxon>
        <taxon>Alicyclobacillus</taxon>
    </lineage>
</organism>
<reference evidence="14" key="1">
    <citation type="submission" date="2016-11" db="EMBL/GenBank/DDBJ databases">
        <authorList>
            <person name="Varghese N."/>
            <person name="Submissions S."/>
        </authorList>
    </citation>
    <scope>NUCLEOTIDE SEQUENCE [LARGE SCALE GENOMIC DNA]</scope>
    <source>
        <strain evidence="14">USBA-503</strain>
    </source>
</reference>
<dbReference type="PANTHER" id="PTHR39156">
    <property type="entry name" value="RIBONUCLEASE M5"/>
    <property type="match status" value="1"/>
</dbReference>
<feature type="domain" description="Toprim" evidence="12">
    <location>
        <begin position="10"/>
        <end position="83"/>
    </location>
</feature>
<evidence type="ECO:0000256" key="6">
    <source>
        <dbReference type="ARBA" id="ARBA00022730"/>
    </source>
</evidence>
<dbReference type="GO" id="GO:0043822">
    <property type="term" value="F:ribonuclease M5 activity"/>
    <property type="evidence" value="ECO:0007669"/>
    <property type="project" value="UniProtKB-UniRule"/>
</dbReference>
<evidence type="ECO:0000313" key="13">
    <source>
        <dbReference type="EMBL" id="SHK07749.1"/>
    </source>
</evidence>
<dbReference type="RefSeq" id="WP_072873632.1">
    <property type="nucleotide sequence ID" value="NZ_FRAF01000008.1"/>
</dbReference>
<evidence type="ECO:0000256" key="5">
    <source>
        <dbReference type="ARBA" id="ARBA00022723"/>
    </source>
</evidence>
<protein>
    <recommendedName>
        <fullName evidence="11">Ribonuclease M5</fullName>
        <ecNumber evidence="11">3.1.26.8</ecNumber>
    </recommendedName>
    <alternativeName>
        <fullName evidence="11">RNase M5</fullName>
    </alternativeName>
    <alternativeName>
        <fullName evidence="11">Ribosomal RNA terminal maturase M5</fullName>
    </alternativeName>
</protein>
<dbReference type="SMART" id="SM00493">
    <property type="entry name" value="TOPRIM"/>
    <property type="match status" value="1"/>
</dbReference>
<keyword evidence="7 11" id="KW-0255">Endonuclease</keyword>
<accession>A0A1M6PIJ2</accession>
<evidence type="ECO:0000256" key="9">
    <source>
        <dbReference type="ARBA" id="ARBA00022842"/>
    </source>
</evidence>
<dbReference type="Pfam" id="PF01751">
    <property type="entry name" value="Toprim"/>
    <property type="match status" value="1"/>
</dbReference>
<evidence type="ECO:0000256" key="8">
    <source>
        <dbReference type="ARBA" id="ARBA00022801"/>
    </source>
</evidence>
<dbReference type="PANTHER" id="PTHR39156:SF1">
    <property type="entry name" value="RIBONUCLEASE M5"/>
    <property type="match status" value="1"/>
</dbReference>
<dbReference type="Gene3D" id="3.40.1360.10">
    <property type="match status" value="1"/>
</dbReference>
<evidence type="ECO:0000256" key="4">
    <source>
        <dbReference type="ARBA" id="ARBA00022722"/>
    </source>
</evidence>
<proteinExistence type="inferred from homology"/>
<dbReference type="AlphaFoldDB" id="A0A1M6PIJ2"/>
<comment type="subcellular location">
    <subcellularLocation>
        <location evidence="11">Cytoplasm</location>
    </subcellularLocation>
</comment>
<dbReference type="InterPro" id="IPR004466">
    <property type="entry name" value="RNase_M5"/>
</dbReference>
<evidence type="ECO:0000256" key="11">
    <source>
        <dbReference type="HAMAP-Rule" id="MF_01469"/>
    </source>
</evidence>
<keyword evidence="4 11" id="KW-0540">Nuclease</keyword>
<keyword evidence="1 11" id="KW-0963">Cytoplasm</keyword>
<keyword evidence="5" id="KW-0479">Metal-binding</keyword>
<dbReference type="InterPro" id="IPR025156">
    <property type="entry name" value="RNase_M5_C"/>
</dbReference>
<dbReference type="InterPro" id="IPR006171">
    <property type="entry name" value="TOPRIM_dom"/>
</dbReference>
<keyword evidence="8 11" id="KW-0378">Hydrolase</keyword>
<evidence type="ECO:0000256" key="1">
    <source>
        <dbReference type="ARBA" id="ARBA00022490"/>
    </source>
</evidence>
<dbReference type="Proteomes" id="UP000184016">
    <property type="component" value="Unassembled WGS sequence"/>
</dbReference>
<keyword evidence="10 11" id="KW-0694">RNA-binding</keyword>
<evidence type="ECO:0000256" key="2">
    <source>
        <dbReference type="ARBA" id="ARBA00022517"/>
    </source>
</evidence>
<comment type="similarity">
    <text evidence="11">Belongs to the ribonuclease M5 family.</text>
</comment>
<evidence type="ECO:0000256" key="10">
    <source>
        <dbReference type="ARBA" id="ARBA00022884"/>
    </source>
</evidence>
<keyword evidence="14" id="KW-1185">Reference proteome</keyword>
<keyword evidence="6 11" id="KW-0699">rRNA-binding</keyword>